<protein>
    <recommendedName>
        <fullName evidence="4">Chromosome partitioning protein ParB</fullName>
    </recommendedName>
</protein>
<dbReference type="Gene3D" id="3.90.1530.10">
    <property type="entry name" value="Conserved hypothetical protein from pyrococcus furiosus pfu- 392566-001, ParB domain"/>
    <property type="match status" value="1"/>
</dbReference>
<organism evidence="2 3">
    <name type="scientific">Cupriavidus cauae</name>
    <dbReference type="NCBI Taxonomy" id="2608999"/>
    <lineage>
        <taxon>Bacteria</taxon>
        <taxon>Pseudomonadati</taxon>
        <taxon>Pseudomonadota</taxon>
        <taxon>Betaproteobacteria</taxon>
        <taxon>Burkholderiales</taxon>
        <taxon>Burkholderiaceae</taxon>
        <taxon>Cupriavidus</taxon>
    </lineage>
</organism>
<comment type="caution">
    <text evidence="2">The sequence shown here is derived from an EMBL/GenBank/DDBJ whole genome shotgun (WGS) entry which is preliminary data.</text>
</comment>
<dbReference type="RefSeq" id="WP_150084602.1">
    <property type="nucleotide sequence ID" value="NZ_VWRN01000060.1"/>
</dbReference>
<accession>A0A5M8A7F5</accession>
<dbReference type="Proteomes" id="UP000324324">
    <property type="component" value="Unassembled WGS sequence"/>
</dbReference>
<evidence type="ECO:0008006" key="4">
    <source>
        <dbReference type="Google" id="ProtNLM"/>
    </source>
</evidence>
<proteinExistence type="predicted"/>
<dbReference type="AlphaFoldDB" id="A0A5M8A7F5"/>
<dbReference type="Pfam" id="PF08857">
    <property type="entry name" value="ParBc_2"/>
    <property type="match status" value="1"/>
</dbReference>
<feature type="compositionally biased region" description="Basic and acidic residues" evidence="1">
    <location>
        <begin position="237"/>
        <end position="246"/>
    </location>
</feature>
<name>A0A5M8A7F5_9BURK</name>
<evidence type="ECO:0000313" key="3">
    <source>
        <dbReference type="Proteomes" id="UP000324324"/>
    </source>
</evidence>
<feature type="region of interest" description="Disordered" evidence="1">
    <location>
        <begin position="232"/>
        <end position="283"/>
    </location>
</feature>
<evidence type="ECO:0000313" key="2">
    <source>
        <dbReference type="EMBL" id="KAA6117995.1"/>
    </source>
</evidence>
<dbReference type="CDD" id="cd16390">
    <property type="entry name" value="ParB_N_Srx_like"/>
    <property type="match status" value="1"/>
</dbReference>
<dbReference type="EMBL" id="VWRN01000060">
    <property type="protein sequence ID" value="KAA6117995.1"/>
    <property type="molecule type" value="Genomic_DNA"/>
</dbReference>
<dbReference type="Gene3D" id="1.10.8.10">
    <property type="entry name" value="DNA helicase RuvA subunit, C-terminal domain"/>
    <property type="match status" value="1"/>
</dbReference>
<evidence type="ECO:0000256" key="1">
    <source>
        <dbReference type="SAM" id="MobiDB-lite"/>
    </source>
</evidence>
<reference evidence="2 3" key="1">
    <citation type="submission" date="2019-09" db="EMBL/GenBank/DDBJ databases">
        <title>Isolation of a novel species in the genus Cupriavidus from patients with sepsis using whole genome sequencing.</title>
        <authorList>
            <person name="Kweon O.J."/>
            <person name="Lee M.-K."/>
        </authorList>
    </citation>
    <scope>NUCLEOTIDE SEQUENCE [LARGE SCALE GENOMIC DNA]</scope>
    <source>
        <strain evidence="2 3">MKL-01</strain>
    </source>
</reference>
<dbReference type="InterPro" id="IPR036086">
    <property type="entry name" value="ParB/Sulfiredoxin_sf"/>
</dbReference>
<gene>
    <name evidence="2" type="ORF">F1599_22145</name>
</gene>
<sequence length="283" mass="31441">MKRIGETARLRDTLESADDRTAASGAVPVPPAEALTGEVWRKGARVTLPVRQLRPTQMTVGLYHVQSKMDVTLRHQGRKQIELLERHRIHVVIGPGPAFYVIDHHHWARAWYELGIESVPVVIKHNWSALPPDRFWLEMEARHLVHPYDQYGERQGLAALPHSLAEMRDDPYRSLEAFAQLAGGYDKVKQAYPDFRWADFFRRHIDGRLDTVPGFALALAHAVKLARSSKARGLPGHLDDREDGKTRGKAGGKAKLSSIGKDKGTKSSKSGGSGKSGKSDGKA</sequence>
<dbReference type="InterPro" id="IPR014956">
    <property type="entry name" value="ParBc_2"/>
</dbReference>
<keyword evidence="3" id="KW-1185">Reference proteome</keyword>
<dbReference type="SUPFAM" id="SSF110849">
    <property type="entry name" value="ParB/Sulfiredoxin"/>
    <property type="match status" value="1"/>
</dbReference>